<reference evidence="1 2" key="1">
    <citation type="submission" date="2015-06" db="EMBL/GenBank/DDBJ databases">
        <title>Investigation of pathophysiology for high-risk pregnancy and development of treatment modality based on it.</title>
        <authorList>
            <person name="Kim B.-C."/>
            <person name="Lim S."/>
        </authorList>
    </citation>
    <scope>NUCLEOTIDE SEQUENCE [LARGE SCALE GENOMIC DNA]</scope>
    <source>
        <strain evidence="1 2">AD1-86</strain>
    </source>
</reference>
<evidence type="ECO:0000313" key="2">
    <source>
        <dbReference type="Proteomes" id="UP000092596"/>
    </source>
</evidence>
<dbReference type="Pfam" id="PF10698">
    <property type="entry name" value="DUF2505"/>
    <property type="match status" value="1"/>
</dbReference>
<dbReference type="Proteomes" id="UP000092596">
    <property type="component" value="Chromosome"/>
</dbReference>
<dbReference type="STRING" id="1630135.DAD186_14970"/>
<dbReference type="RefSeq" id="WP_065248111.1">
    <property type="nucleotide sequence ID" value="NZ_CP012117.1"/>
</dbReference>
<organism evidence="1 2">
    <name type="scientific">Dermabacter vaginalis</name>
    <dbReference type="NCBI Taxonomy" id="1630135"/>
    <lineage>
        <taxon>Bacteria</taxon>
        <taxon>Bacillati</taxon>
        <taxon>Actinomycetota</taxon>
        <taxon>Actinomycetes</taxon>
        <taxon>Micrococcales</taxon>
        <taxon>Dermabacteraceae</taxon>
        <taxon>Dermabacter</taxon>
    </lineage>
</organism>
<accession>A0A1B0ZJH2</accession>
<gene>
    <name evidence="1" type="ORF">DAD186_14970</name>
</gene>
<name>A0A1B0ZJH2_9MICO</name>
<evidence type="ECO:0000313" key="1">
    <source>
        <dbReference type="EMBL" id="ANP28047.1"/>
    </source>
</evidence>
<sequence>MKTLHETIEYNASTEEVAHFYASRESALERASRLGVRDTRVEVQGDSDGAFTTTILANVPREQVNHEKFRRFLPEHLEATIVHEWDAPSGGARTGRLRATVASLPVNLSADFTLEGNGEHSHMKIEAQLSVKIPLVGGAVEKAGAEAAGEIFRTEESFANEVLRRER</sequence>
<dbReference type="InterPro" id="IPR019639">
    <property type="entry name" value="DUF2505"/>
</dbReference>
<dbReference type="KEGG" id="dva:DAD186_14970"/>
<proteinExistence type="predicted"/>
<dbReference type="EMBL" id="CP012117">
    <property type="protein sequence ID" value="ANP28047.1"/>
    <property type="molecule type" value="Genomic_DNA"/>
</dbReference>
<evidence type="ECO:0008006" key="3">
    <source>
        <dbReference type="Google" id="ProtNLM"/>
    </source>
</evidence>
<dbReference type="AlphaFoldDB" id="A0A1B0ZJH2"/>
<protein>
    <recommendedName>
        <fullName evidence="3">DUF2505 domain-containing protein</fullName>
    </recommendedName>
</protein>